<keyword evidence="3" id="KW-1185">Reference proteome</keyword>
<comment type="caution">
    <text evidence="2">The sequence shown here is derived from an EMBL/GenBank/DDBJ whole genome shotgun (WGS) entry which is preliminary data.</text>
</comment>
<name>A0A3M0IT55_9ACTN</name>
<proteinExistence type="predicted"/>
<dbReference type="OrthoDB" id="2453533at2"/>
<dbReference type="AlphaFoldDB" id="A0A3M0IT55"/>
<dbReference type="InterPro" id="IPR029068">
    <property type="entry name" value="Glyas_Bleomycin-R_OHBP_Dase"/>
</dbReference>
<protein>
    <submittedName>
        <fullName evidence="2">Glyoxalase</fullName>
    </submittedName>
</protein>
<dbReference type="Proteomes" id="UP000270471">
    <property type="component" value="Unassembled WGS sequence"/>
</dbReference>
<accession>A0A3M0IT55</accession>
<dbReference type="InterPro" id="IPR004360">
    <property type="entry name" value="Glyas_Fos-R_dOase_dom"/>
</dbReference>
<evidence type="ECO:0000313" key="3">
    <source>
        <dbReference type="Proteomes" id="UP000270471"/>
    </source>
</evidence>
<dbReference type="RefSeq" id="WP_121889767.1">
    <property type="nucleotide sequence ID" value="NZ_PENI01000007.1"/>
</dbReference>
<dbReference type="Pfam" id="PF00903">
    <property type="entry name" value="Glyoxalase"/>
    <property type="match status" value="1"/>
</dbReference>
<dbReference type="Gene3D" id="3.10.180.10">
    <property type="entry name" value="2,3-Dihydroxybiphenyl 1,2-Dioxygenase, domain 1"/>
    <property type="match status" value="1"/>
</dbReference>
<evidence type="ECO:0000259" key="1">
    <source>
        <dbReference type="PROSITE" id="PS51819"/>
    </source>
</evidence>
<organism evidence="2 3">
    <name type="scientific">Streptomyces shenzhenensis</name>
    <dbReference type="NCBI Taxonomy" id="943815"/>
    <lineage>
        <taxon>Bacteria</taxon>
        <taxon>Bacillati</taxon>
        <taxon>Actinomycetota</taxon>
        <taxon>Actinomycetes</taxon>
        <taxon>Kitasatosporales</taxon>
        <taxon>Streptomycetaceae</taxon>
        <taxon>Streptomyces</taxon>
    </lineage>
</organism>
<dbReference type="SUPFAM" id="SSF54593">
    <property type="entry name" value="Glyoxalase/Bleomycin resistance protein/Dihydroxybiphenyl dioxygenase"/>
    <property type="match status" value="1"/>
</dbReference>
<reference evidence="2 3" key="1">
    <citation type="submission" date="2017-11" db="EMBL/GenBank/DDBJ databases">
        <title>Draft genome of actinobacteria isolated from guarana (Paullinia cupana (Mart.) Ducke.</title>
        <authorList>
            <person name="Siqueira K.A."/>
            <person name="Liotti R.G."/>
            <person name="Mendes T.A.O."/>
            <person name="Soares M.A."/>
        </authorList>
    </citation>
    <scope>NUCLEOTIDE SEQUENCE [LARGE SCALE GENOMIC DNA]</scope>
    <source>
        <strain evidence="2 3">193</strain>
    </source>
</reference>
<dbReference type="PROSITE" id="PS51819">
    <property type="entry name" value="VOC"/>
    <property type="match status" value="1"/>
</dbReference>
<gene>
    <name evidence="2" type="ORF">CTZ28_14410</name>
</gene>
<evidence type="ECO:0000313" key="2">
    <source>
        <dbReference type="EMBL" id="RMB85326.1"/>
    </source>
</evidence>
<dbReference type="EMBL" id="PENI01000007">
    <property type="protein sequence ID" value="RMB85326.1"/>
    <property type="molecule type" value="Genomic_DNA"/>
</dbReference>
<sequence length="114" mass="12440">MALDLFAGIPVKDYAAALDWYERLLGSPPAFVASDTESVWELAEHRYVYVELRPGHAGHAMHTVFVDDFEARVAGIAARGLRPAQRTTYANGVRKAVYRDPDGNEIGIGGAPPE</sequence>
<feature type="domain" description="VOC" evidence="1">
    <location>
        <begin position="2"/>
        <end position="111"/>
    </location>
</feature>
<dbReference type="InterPro" id="IPR037523">
    <property type="entry name" value="VOC_core"/>
</dbReference>